<evidence type="ECO:0000313" key="1">
    <source>
        <dbReference type="EMBL" id="MDP9829936.1"/>
    </source>
</evidence>
<dbReference type="Gene3D" id="2.30.110.10">
    <property type="entry name" value="Electron Transport, Fmn-binding Protein, Chain A"/>
    <property type="match status" value="1"/>
</dbReference>
<dbReference type="RefSeq" id="WP_307248630.1">
    <property type="nucleotide sequence ID" value="NZ_JAUSQZ010000001.1"/>
</dbReference>
<proteinExistence type="predicted"/>
<gene>
    <name evidence="1" type="ORF">J2S57_005685</name>
</gene>
<evidence type="ECO:0000313" key="2">
    <source>
        <dbReference type="Proteomes" id="UP001235712"/>
    </source>
</evidence>
<dbReference type="InterPro" id="IPR004378">
    <property type="entry name" value="F420H2_quin_Rdtase"/>
</dbReference>
<accession>A0ABT9PBP8</accession>
<reference evidence="1 2" key="1">
    <citation type="submission" date="2023-07" db="EMBL/GenBank/DDBJ databases">
        <title>Sequencing the genomes of 1000 actinobacteria strains.</title>
        <authorList>
            <person name="Klenk H.-P."/>
        </authorList>
    </citation>
    <scope>NUCLEOTIDE SEQUENCE [LARGE SCALE GENOMIC DNA]</scope>
    <source>
        <strain evidence="1 2">DSM 44388</strain>
    </source>
</reference>
<dbReference type="InterPro" id="IPR012349">
    <property type="entry name" value="Split_barrel_FMN-bd"/>
</dbReference>
<name>A0ABT9PBP8_9ACTN</name>
<sequence>MGDGRRSVSVLHRLKRWIYRGDRPDVIARALNRFWARQYAAGRLARRRDVTLEVRGRTSGDTIVFPVVLADHDGDWYLVSMLGENANWVRNVRAAHGHAVVRHGSAHEVDLIEVPAGQRAPVLRRYVDVAPGARPHIPVALGAPLPEFERVAASFPVFRVAGFDPAG</sequence>
<organism evidence="1 2">
    <name type="scientific">Kineosporia succinea</name>
    <dbReference type="NCBI Taxonomy" id="84632"/>
    <lineage>
        <taxon>Bacteria</taxon>
        <taxon>Bacillati</taxon>
        <taxon>Actinomycetota</taxon>
        <taxon>Actinomycetes</taxon>
        <taxon>Kineosporiales</taxon>
        <taxon>Kineosporiaceae</taxon>
        <taxon>Kineosporia</taxon>
    </lineage>
</organism>
<protein>
    <submittedName>
        <fullName evidence="1">Deazaflavin-dependent oxidoreductase (Nitroreductase family)</fullName>
    </submittedName>
</protein>
<dbReference type="EMBL" id="JAUSQZ010000001">
    <property type="protein sequence ID" value="MDP9829936.1"/>
    <property type="molecule type" value="Genomic_DNA"/>
</dbReference>
<comment type="caution">
    <text evidence="1">The sequence shown here is derived from an EMBL/GenBank/DDBJ whole genome shotgun (WGS) entry which is preliminary data.</text>
</comment>
<dbReference type="Pfam" id="PF04075">
    <property type="entry name" value="F420H2_quin_red"/>
    <property type="match status" value="1"/>
</dbReference>
<dbReference type="Proteomes" id="UP001235712">
    <property type="component" value="Unassembled WGS sequence"/>
</dbReference>
<keyword evidence="2" id="KW-1185">Reference proteome</keyword>